<feature type="binding site" evidence="5 7">
    <location>
        <begin position="195"/>
        <end position="197"/>
    </location>
    <ligand>
        <name>NAD(+)</name>
        <dbReference type="ChEBI" id="CHEBI:57540"/>
    </ligand>
</feature>
<dbReference type="PROSITE" id="PS00739">
    <property type="entry name" value="ADOHCYASE_2"/>
    <property type="match status" value="1"/>
</dbReference>
<evidence type="ECO:0000256" key="3">
    <source>
        <dbReference type="ARBA" id="ARBA00022801"/>
    </source>
</evidence>
<organism evidence="11 12">
    <name type="scientific">Undibacterium baiyunense</name>
    <dbReference type="NCBI Taxonomy" id="2828731"/>
    <lineage>
        <taxon>Bacteria</taxon>
        <taxon>Pseudomonadati</taxon>
        <taxon>Pseudomonadota</taxon>
        <taxon>Betaproteobacteria</taxon>
        <taxon>Burkholderiales</taxon>
        <taxon>Oxalobacteraceae</taxon>
        <taxon>Undibacterium</taxon>
    </lineage>
</organism>
<name>A0A941I584_9BURK</name>
<feature type="binding site" evidence="5 6">
    <location>
        <position position="194"/>
    </location>
    <ligand>
        <name>substrate</name>
    </ligand>
</feature>
<dbReference type="GO" id="GO:0006730">
    <property type="term" value="P:one-carbon metabolic process"/>
    <property type="evidence" value="ECO:0007669"/>
    <property type="project" value="UniProtKB-UniRule"/>
</dbReference>
<feature type="binding site" evidence="5 6">
    <location>
        <position position="224"/>
    </location>
    <ligand>
        <name>substrate</name>
    </ligand>
</feature>
<comment type="similarity">
    <text evidence="1 5 9">Belongs to the adenosylhomocysteinase family.</text>
</comment>
<feature type="binding site" evidence="5 7">
    <location>
        <position position="281"/>
    </location>
    <ligand>
        <name>NAD(+)</name>
        <dbReference type="ChEBI" id="CHEBI:57540"/>
    </ligand>
</feature>
<evidence type="ECO:0000256" key="1">
    <source>
        <dbReference type="ARBA" id="ARBA00007122"/>
    </source>
</evidence>
<dbReference type="GO" id="GO:0005829">
    <property type="term" value="C:cytosol"/>
    <property type="evidence" value="ECO:0007669"/>
    <property type="project" value="TreeGrafter"/>
</dbReference>
<dbReference type="NCBIfam" id="TIGR00936">
    <property type="entry name" value="ahcY"/>
    <property type="match status" value="1"/>
</dbReference>
<comment type="pathway">
    <text evidence="5 8">Amino-acid biosynthesis; L-homocysteine biosynthesis; L-homocysteine from S-adenosyl-L-homocysteine: step 1/1.</text>
</comment>
<comment type="cofactor">
    <cofactor evidence="5 7 8">
        <name>NAD(+)</name>
        <dbReference type="ChEBI" id="CHEBI:57540"/>
    </cofactor>
    <text evidence="5 7 8">Binds 1 NAD(+) per subunit.</text>
</comment>
<dbReference type="HAMAP" id="MF_00563">
    <property type="entry name" value="AdoHcyase"/>
    <property type="match status" value="1"/>
</dbReference>
<sequence>MTSQTTQDFHVADLSLADWGRKEIQIAETEMPGLMAIREEFAASQPLKGARITGSLHMTIQTAVLIETLNALGAQVRWASCNIYSTQDHAAAAIAAGGTPVFAFKGENLDEYWEFTHRIFDWKDGGYSNMILDDGGDATLLLHLGTRAESDISVLNNPGSEEETCLFNSIKKHLAIDATWYSKRLAAIKGVTEETTTGVHRLYQMHKEGKLAFPAINVNDSVTKSKFDNLYGCRESLVDGIKRATDVMIAGKVAVIAGYGDVGKGSAQAMRALSAQVWVTEIDPICALQAAMEGYRVVTMDYACEHGDIFVTTTGNYHVISHEHMLKMKDQAIVCNIGHFDNEIDVASLKQYKWENIKPQVDHVIFPSGRRIILLAEGRLVNLGCGTGHPSYVMSSSFANQTIAQIELFCNTDKYPVGVYTLPKHLDEKVARLQLKKLNAQLSVLTDEQASYIGVKKEGPYKPEHYRY</sequence>
<dbReference type="Pfam" id="PF05221">
    <property type="entry name" value="AdoHcyase"/>
    <property type="match status" value="1"/>
</dbReference>
<feature type="binding site" evidence="5 7">
    <location>
        <position position="382"/>
    </location>
    <ligand>
        <name>NAD(+)</name>
        <dbReference type="ChEBI" id="CHEBI:57540"/>
    </ligand>
</feature>
<dbReference type="FunFam" id="3.40.50.720:FF:000004">
    <property type="entry name" value="Adenosylhomocysteinase"/>
    <property type="match status" value="1"/>
</dbReference>
<feature type="binding site" evidence="5 7">
    <location>
        <begin position="337"/>
        <end position="339"/>
    </location>
    <ligand>
        <name>NAD(+)</name>
        <dbReference type="ChEBI" id="CHEBI:57540"/>
    </ligand>
</feature>
<reference evidence="11 12" key="1">
    <citation type="submission" date="2021-04" db="EMBL/GenBank/DDBJ databases">
        <title>novel species isolated from subtropical streams in China.</title>
        <authorList>
            <person name="Lu H."/>
        </authorList>
    </citation>
    <scope>NUCLEOTIDE SEQUENCE [LARGE SCALE GENOMIC DNA]</scope>
    <source>
        <strain evidence="11 12">BYS107W</strain>
    </source>
</reference>
<dbReference type="EC" id="3.13.2.1" evidence="5"/>
<dbReference type="Gene3D" id="3.40.50.720">
    <property type="entry name" value="NAD(P)-binding Rossmann-like Domain"/>
    <property type="match status" value="1"/>
</dbReference>
<dbReference type="PANTHER" id="PTHR23420">
    <property type="entry name" value="ADENOSYLHOMOCYSTEINASE"/>
    <property type="match status" value="1"/>
</dbReference>
<proteinExistence type="inferred from homology"/>
<dbReference type="Pfam" id="PF00670">
    <property type="entry name" value="AdoHcyase_NAD"/>
    <property type="match status" value="1"/>
</dbReference>
<feature type="binding site" evidence="5 6">
    <location>
        <position position="134"/>
    </location>
    <ligand>
        <name>substrate</name>
    </ligand>
</feature>
<dbReference type="GO" id="GO:0071269">
    <property type="term" value="P:L-homocysteine biosynthetic process"/>
    <property type="evidence" value="ECO:0007669"/>
    <property type="project" value="UniProtKB-UniRule"/>
</dbReference>
<keyword evidence="3 5" id="KW-0378">Hydrolase</keyword>
<feature type="binding site" evidence="5">
    <location>
        <position position="229"/>
    </location>
    <ligand>
        <name>NAD(+)</name>
        <dbReference type="ChEBI" id="CHEBI:57540"/>
    </ligand>
</feature>
<feature type="binding site" evidence="7">
    <location>
        <position position="389"/>
    </location>
    <ligand>
        <name>NAD(+)</name>
        <dbReference type="ChEBI" id="CHEBI:57540"/>
    </ligand>
</feature>
<keyword evidence="4 5" id="KW-0520">NAD</keyword>
<evidence type="ECO:0000259" key="10">
    <source>
        <dbReference type="SMART" id="SM00997"/>
    </source>
</evidence>
<feature type="binding site" evidence="5 6">
    <location>
        <position position="228"/>
    </location>
    <ligand>
        <name>substrate</name>
    </ligand>
</feature>
<keyword evidence="2 5" id="KW-0554">One-carbon metabolism</keyword>
<comment type="function">
    <text evidence="5">May play a key role in the regulation of the intracellular concentration of adenosylhomocysteine.</text>
</comment>
<dbReference type="InterPro" id="IPR020082">
    <property type="entry name" value="S-Ado-L-homoCys_hydrolase_CS"/>
</dbReference>
<dbReference type="AlphaFoldDB" id="A0A941I584"/>
<dbReference type="InterPro" id="IPR015878">
    <property type="entry name" value="Ado_hCys_hydrolase_NAD-bd"/>
</dbReference>
<evidence type="ECO:0000256" key="6">
    <source>
        <dbReference type="PIRSR" id="PIRSR001109-1"/>
    </source>
</evidence>
<comment type="caution">
    <text evidence="11">The sequence shown here is derived from an EMBL/GenBank/DDBJ whole genome shotgun (WGS) entry which is preliminary data.</text>
</comment>
<dbReference type="InterPro" id="IPR036291">
    <property type="entry name" value="NAD(P)-bd_dom_sf"/>
</dbReference>
<dbReference type="Proteomes" id="UP000680158">
    <property type="component" value="Unassembled WGS sequence"/>
</dbReference>
<dbReference type="SMART" id="SM00996">
    <property type="entry name" value="AdoHcyase"/>
    <property type="match status" value="1"/>
</dbReference>
<dbReference type="SMART" id="SM00997">
    <property type="entry name" value="AdoHcyase_NAD"/>
    <property type="match status" value="1"/>
</dbReference>
<evidence type="ECO:0000313" key="11">
    <source>
        <dbReference type="EMBL" id="MBR7748266.1"/>
    </source>
</evidence>
<comment type="catalytic activity">
    <reaction evidence="5 8">
        <text>S-adenosyl-L-homocysteine + H2O = L-homocysteine + adenosine</text>
        <dbReference type="Rhea" id="RHEA:21708"/>
        <dbReference type="ChEBI" id="CHEBI:15377"/>
        <dbReference type="ChEBI" id="CHEBI:16335"/>
        <dbReference type="ChEBI" id="CHEBI:57856"/>
        <dbReference type="ChEBI" id="CHEBI:58199"/>
        <dbReference type="EC" id="3.13.2.1"/>
    </reaction>
</comment>
<feature type="binding site" evidence="5 6">
    <location>
        <position position="59"/>
    </location>
    <ligand>
        <name>substrate</name>
    </ligand>
</feature>
<evidence type="ECO:0000256" key="4">
    <source>
        <dbReference type="ARBA" id="ARBA00023027"/>
    </source>
</evidence>
<dbReference type="EMBL" id="JAGSPM010000014">
    <property type="protein sequence ID" value="MBR7748266.1"/>
    <property type="molecule type" value="Genomic_DNA"/>
</dbReference>
<feature type="binding site" evidence="5">
    <location>
        <position position="316"/>
    </location>
    <ligand>
        <name>NAD(+)</name>
        <dbReference type="ChEBI" id="CHEBI:57540"/>
    </ligand>
</feature>
<dbReference type="RefSeq" id="WP_212685594.1">
    <property type="nucleotide sequence ID" value="NZ_JAGSPM010000014.1"/>
</dbReference>
<dbReference type="SUPFAM" id="SSF51735">
    <property type="entry name" value="NAD(P)-binding Rossmann-fold domains"/>
    <property type="match status" value="1"/>
</dbReference>
<evidence type="ECO:0000313" key="12">
    <source>
        <dbReference type="Proteomes" id="UP000680158"/>
    </source>
</evidence>
<evidence type="ECO:0000256" key="7">
    <source>
        <dbReference type="PIRSR" id="PIRSR001109-2"/>
    </source>
</evidence>
<evidence type="ECO:0000256" key="5">
    <source>
        <dbReference type="HAMAP-Rule" id="MF_00563"/>
    </source>
</evidence>
<feature type="binding site" evidence="5">
    <location>
        <begin position="258"/>
        <end position="263"/>
    </location>
    <ligand>
        <name>NAD(+)</name>
        <dbReference type="ChEBI" id="CHEBI:57540"/>
    </ligand>
</feature>
<dbReference type="NCBIfam" id="NF004005">
    <property type="entry name" value="PRK05476.2-3"/>
    <property type="match status" value="1"/>
</dbReference>
<evidence type="ECO:0000256" key="8">
    <source>
        <dbReference type="RuleBase" id="RU000548"/>
    </source>
</evidence>
<gene>
    <name evidence="5" type="primary">ahcY</name>
    <name evidence="11" type="ORF">KDM92_16905</name>
</gene>
<feature type="binding site" evidence="7">
    <location>
        <begin position="260"/>
        <end position="265"/>
    </location>
    <ligand>
        <name>NAD(+)</name>
        <dbReference type="ChEBI" id="CHEBI:57540"/>
    </ligand>
</feature>
<dbReference type="PIRSF" id="PIRSF001109">
    <property type="entry name" value="Ad_hcy_hydrolase"/>
    <property type="match status" value="1"/>
</dbReference>
<feature type="domain" description="S-adenosyl-L-homocysteine hydrolase NAD binding" evidence="10">
    <location>
        <begin position="229"/>
        <end position="388"/>
    </location>
</feature>
<keyword evidence="12" id="KW-1185">Reference proteome</keyword>
<evidence type="ECO:0000256" key="9">
    <source>
        <dbReference type="RuleBase" id="RU004166"/>
    </source>
</evidence>
<evidence type="ECO:0000256" key="2">
    <source>
        <dbReference type="ARBA" id="ARBA00022563"/>
    </source>
</evidence>
<dbReference type="SUPFAM" id="SSF52283">
    <property type="entry name" value="Formate/glycerate dehydrogenase catalytic domain-like"/>
    <property type="match status" value="1"/>
</dbReference>
<dbReference type="Gene3D" id="3.40.50.1480">
    <property type="entry name" value="Adenosylhomocysteinase-like"/>
    <property type="match status" value="1"/>
</dbReference>
<dbReference type="InterPro" id="IPR000043">
    <property type="entry name" value="Adenosylhomocysteinase-like"/>
</dbReference>
<dbReference type="CDD" id="cd00401">
    <property type="entry name" value="SAHH"/>
    <property type="match status" value="1"/>
</dbReference>
<protein>
    <recommendedName>
        <fullName evidence="5">Adenosylhomocysteinase</fullName>
        <ecNumber evidence="5">3.13.2.1</ecNumber>
    </recommendedName>
    <alternativeName>
        <fullName evidence="5">S-adenosyl-L-homocysteine hydrolase</fullName>
        <shortName evidence="5">AdoHcyase</shortName>
    </alternativeName>
</protein>
<dbReference type="PROSITE" id="PS00738">
    <property type="entry name" value="ADOHCYASE_1"/>
    <property type="match status" value="1"/>
</dbReference>
<dbReference type="GO" id="GO:0004013">
    <property type="term" value="F:adenosylhomocysteinase activity"/>
    <property type="evidence" value="ECO:0007669"/>
    <property type="project" value="UniProtKB-UniRule"/>
</dbReference>
<dbReference type="GO" id="GO:0033353">
    <property type="term" value="P:S-adenosylmethionine cycle"/>
    <property type="evidence" value="ECO:0007669"/>
    <property type="project" value="TreeGrafter"/>
</dbReference>
<accession>A0A941I584</accession>
<comment type="subcellular location">
    <subcellularLocation>
        <location evidence="5">Cytoplasm</location>
    </subcellularLocation>
</comment>
<keyword evidence="5" id="KW-0963">Cytoplasm</keyword>
<dbReference type="InterPro" id="IPR042172">
    <property type="entry name" value="Adenosylhomocyst_ase-like_sf"/>
</dbReference>
<dbReference type="PANTHER" id="PTHR23420:SF0">
    <property type="entry name" value="ADENOSYLHOMOCYSTEINASE"/>
    <property type="match status" value="1"/>
</dbReference>